<comment type="caution">
    <text evidence="2">The sequence shown here is derived from an EMBL/GenBank/DDBJ whole genome shotgun (WGS) entry which is preliminary data.</text>
</comment>
<evidence type="ECO:0000313" key="3">
    <source>
        <dbReference type="Proteomes" id="UP001596481"/>
    </source>
</evidence>
<evidence type="ECO:0000313" key="2">
    <source>
        <dbReference type="EMBL" id="MFC7205433.1"/>
    </source>
</evidence>
<organism evidence="2 3">
    <name type="scientific">Haloferax namakaokahaiae</name>
    <dbReference type="NCBI Taxonomy" id="1748331"/>
    <lineage>
        <taxon>Archaea</taxon>
        <taxon>Methanobacteriati</taxon>
        <taxon>Methanobacteriota</taxon>
        <taxon>Stenosarchaea group</taxon>
        <taxon>Halobacteria</taxon>
        <taxon>Halobacteriales</taxon>
        <taxon>Haloferacaceae</taxon>
        <taxon>Haloferax</taxon>
    </lineage>
</organism>
<keyword evidence="1" id="KW-0812">Transmembrane</keyword>
<dbReference type="EMBL" id="JBHTAA010000015">
    <property type="protein sequence ID" value="MFC7205433.1"/>
    <property type="molecule type" value="Genomic_DNA"/>
</dbReference>
<proteinExistence type="predicted"/>
<protein>
    <submittedName>
        <fullName evidence="2">Uncharacterized protein</fullName>
    </submittedName>
</protein>
<evidence type="ECO:0000256" key="1">
    <source>
        <dbReference type="SAM" id="Phobius"/>
    </source>
</evidence>
<name>A0ABD5ZKK6_9EURY</name>
<feature type="transmembrane region" description="Helical" evidence="1">
    <location>
        <begin position="25"/>
        <end position="51"/>
    </location>
</feature>
<keyword evidence="1" id="KW-1133">Transmembrane helix</keyword>
<sequence length="240" mass="26334">MSHGENETTLFGVRLDRTRDIPLRFALSSLVGGTRFWTVVVVGLPLAALLASLAHSLFVSFAAALPIGISLWLLWLSHEFVAPTLAVDTESRTLTKSKPYDSGQYSPIDVDDIDHLTVVTFADIALVQFQYDGWAAAKPLATAIDVSNTDEFVERLEQLGTEVTVRAFSRSRLSADSAHVRILTTPLVVVGSLLFVWLLHGASAFATDAVVVPFVVMLGFGLYGYRWRRRVRRSNDGVGK</sequence>
<feature type="transmembrane region" description="Helical" evidence="1">
    <location>
        <begin position="180"/>
        <end position="199"/>
    </location>
</feature>
<keyword evidence="3" id="KW-1185">Reference proteome</keyword>
<reference evidence="2 3" key="1">
    <citation type="journal article" date="2019" name="Int. J. Syst. Evol. Microbiol.">
        <title>The Global Catalogue of Microorganisms (GCM) 10K type strain sequencing project: providing services to taxonomists for standard genome sequencing and annotation.</title>
        <authorList>
            <consortium name="The Broad Institute Genomics Platform"/>
            <consortium name="The Broad Institute Genome Sequencing Center for Infectious Disease"/>
            <person name="Wu L."/>
            <person name="Ma J."/>
        </authorList>
    </citation>
    <scope>NUCLEOTIDE SEQUENCE [LARGE SCALE GENOMIC DNA]</scope>
    <source>
        <strain evidence="2 3">DSM 29988</strain>
    </source>
</reference>
<accession>A0ABD5ZKK6</accession>
<feature type="transmembrane region" description="Helical" evidence="1">
    <location>
        <begin position="205"/>
        <end position="225"/>
    </location>
</feature>
<gene>
    <name evidence="2" type="ORF">ACFQJC_18125</name>
</gene>
<dbReference type="RefSeq" id="WP_390226120.1">
    <property type="nucleotide sequence ID" value="NZ_JBHTAA010000015.1"/>
</dbReference>
<dbReference type="Proteomes" id="UP001596481">
    <property type="component" value="Unassembled WGS sequence"/>
</dbReference>
<feature type="transmembrane region" description="Helical" evidence="1">
    <location>
        <begin position="57"/>
        <end position="76"/>
    </location>
</feature>
<keyword evidence="1" id="KW-0472">Membrane</keyword>
<dbReference type="AlphaFoldDB" id="A0ABD5ZKK6"/>